<dbReference type="AlphaFoldDB" id="A0A1U7DHX2"/>
<protein>
    <submittedName>
        <fullName evidence="1">Uncharacterized protein</fullName>
    </submittedName>
</protein>
<accession>A0A2M9DDB3</accession>
<dbReference type="RefSeq" id="WP_076979584.1">
    <property type="nucleotide sequence ID" value="NZ_CP019124.1"/>
</dbReference>
<sequence length="343" mass="37196">MVTDRNRQTPPLFGGRDGAGENAISATEIVAAILSFVWVALVFVYLYVIPPASGEGGNPATTIMIFVAIFLPLALIWVAAVAARTSRMMKAESARLQASIDALRNAYVVQSHSNNASLDPGLTRKIEQLVEAQRATEEALAMFHSVRSGERPMHAPLAGTPVAGAAGKPHVDQPSLALGTPAEDLGVPISIADFIKAMNFPEDANDREGFRALRLALADRRIATLIRASEDLLTLLSQDGIYMDDLRPDRARPEVWRRFAKGERGKPVAALAGVRDRSSLALTSGRMKSDAVFRDVAHHFLRQFDRSFVEFEKGASDQDIAALAETRTARAFMLVGRVSGTFD</sequence>
<dbReference type="EMBL" id="CP019124">
    <property type="protein sequence ID" value="APX89561.1"/>
    <property type="molecule type" value="Genomic_DNA"/>
</dbReference>
<gene>
    <name evidence="1" type="ORF">BV394_07405</name>
</gene>
<dbReference type="OrthoDB" id="7833467at2"/>
<evidence type="ECO:0000313" key="2">
    <source>
        <dbReference type="Proteomes" id="UP000187266"/>
    </source>
</evidence>
<name>A0A1U7DHX2_9RHOB</name>
<dbReference type="Proteomes" id="UP000187266">
    <property type="component" value="Chromosome"/>
</dbReference>
<reference evidence="1 2" key="1">
    <citation type="submission" date="2017-01" db="EMBL/GenBank/DDBJ databases">
        <title>Genomic analysis of Xuhuaishuia manganoxidans DY6-4.</title>
        <authorList>
            <person name="Wang X."/>
        </authorList>
    </citation>
    <scope>NUCLEOTIDE SEQUENCE [LARGE SCALE GENOMIC DNA]</scope>
    <source>
        <strain evidence="1 2">DY6-4</strain>
    </source>
</reference>
<evidence type="ECO:0000313" key="1">
    <source>
        <dbReference type="EMBL" id="APX89561.1"/>
    </source>
</evidence>
<proteinExistence type="predicted"/>
<dbReference type="STRING" id="1267768.BV394_07405"/>
<organism evidence="1 2">
    <name type="scientific">Brevirhabdus pacifica</name>
    <dbReference type="NCBI Taxonomy" id="1267768"/>
    <lineage>
        <taxon>Bacteria</taxon>
        <taxon>Pseudomonadati</taxon>
        <taxon>Pseudomonadota</taxon>
        <taxon>Alphaproteobacteria</taxon>
        <taxon>Rhodobacterales</taxon>
        <taxon>Paracoccaceae</taxon>
        <taxon>Brevirhabdus</taxon>
    </lineage>
</organism>
<keyword evidence="2" id="KW-1185">Reference proteome</keyword>
<accession>A0A1U7DHX2</accession>